<dbReference type="Pfam" id="PF10825">
    <property type="entry name" value="DUF2752"/>
    <property type="match status" value="1"/>
</dbReference>
<evidence type="ECO:0008006" key="4">
    <source>
        <dbReference type="Google" id="ProtNLM"/>
    </source>
</evidence>
<dbReference type="RefSeq" id="WP_145261387.1">
    <property type="nucleotide sequence ID" value="NZ_CP036316.1"/>
</dbReference>
<evidence type="ECO:0000313" key="3">
    <source>
        <dbReference type="Proteomes" id="UP000319976"/>
    </source>
</evidence>
<name>A0A517T7H6_9PLAN</name>
<evidence type="ECO:0000256" key="1">
    <source>
        <dbReference type="SAM" id="Phobius"/>
    </source>
</evidence>
<evidence type="ECO:0000313" key="2">
    <source>
        <dbReference type="EMBL" id="QDT64319.1"/>
    </source>
</evidence>
<accession>A0A517T7H6</accession>
<sequence>MTFPKFSDGVPLRRAGRSLLIVWLGILCFGFAIAASLEPDDRGFGTHQRLGLPPCSLRVLLGIPCPSCGMTTSFSNFVRGNFVNAVQANMAGTLLAIVCALQIPWMILSLYHGRLIGITQPELATCTLLLAIVLIALVEWGFRLIL</sequence>
<feature type="transmembrane region" description="Helical" evidence="1">
    <location>
        <begin position="90"/>
        <end position="111"/>
    </location>
</feature>
<protein>
    <recommendedName>
        <fullName evidence="4">DUF2752 domain-containing protein</fullName>
    </recommendedName>
</protein>
<keyword evidence="1" id="KW-0472">Membrane</keyword>
<dbReference type="Proteomes" id="UP000319976">
    <property type="component" value="Chromosome"/>
</dbReference>
<keyword evidence="3" id="KW-1185">Reference proteome</keyword>
<feature type="transmembrane region" description="Helical" evidence="1">
    <location>
        <begin position="20"/>
        <end position="37"/>
    </location>
</feature>
<keyword evidence="1" id="KW-1133">Transmembrane helix</keyword>
<reference evidence="2 3" key="1">
    <citation type="submission" date="2019-02" db="EMBL/GenBank/DDBJ databases">
        <title>Deep-cultivation of Planctomycetes and their phenomic and genomic characterization uncovers novel biology.</title>
        <authorList>
            <person name="Wiegand S."/>
            <person name="Jogler M."/>
            <person name="Boedeker C."/>
            <person name="Pinto D."/>
            <person name="Vollmers J."/>
            <person name="Rivas-Marin E."/>
            <person name="Kohn T."/>
            <person name="Peeters S.H."/>
            <person name="Heuer A."/>
            <person name="Rast P."/>
            <person name="Oberbeckmann S."/>
            <person name="Bunk B."/>
            <person name="Jeske O."/>
            <person name="Meyerdierks A."/>
            <person name="Storesund J.E."/>
            <person name="Kallscheuer N."/>
            <person name="Luecker S."/>
            <person name="Lage O.M."/>
            <person name="Pohl T."/>
            <person name="Merkel B.J."/>
            <person name="Hornburger P."/>
            <person name="Mueller R.-W."/>
            <person name="Bruemmer F."/>
            <person name="Labrenz M."/>
            <person name="Spormann A.M."/>
            <person name="Op den Camp H."/>
            <person name="Overmann J."/>
            <person name="Amann R."/>
            <person name="Jetten M.S.M."/>
            <person name="Mascher T."/>
            <person name="Medema M.H."/>
            <person name="Devos D.P."/>
            <person name="Kaster A.-K."/>
            <person name="Ovreas L."/>
            <person name="Rohde M."/>
            <person name="Galperin M.Y."/>
            <person name="Jogler C."/>
        </authorList>
    </citation>
    <scope>NUCLEOTIDE SEQUENCE [LARGE SCALE GENOMIC DNA]</scope>
    <source>
        <strain evidence="2 3">V22</strain>
    </source>
</reference>
<dbReference type="InterPro" id="IPR021215">
    <property type="entry name" value="DUF2752"/>
</dbReference>
<gene>
    <name evidence="2" type="ORF">V22_15510</name>
</gene>
<proteinExistence type="predicted"/>
<keyword evidence="1" id="KW-0812">Transmembrane</keyword>
<dbReference type="KEGG" id="chya:V22_15510"/>
<organism evidence="2 3">
    <name type="scientific">Calycomorphotria hydatis</name>
    <dbReference type="NCBI Taxonomy" id="2528027"/>
    <lineage>
        <taxon>Bacteria</taxon>
        <taxon>Pseudomonadati</taxon>
        <taxon>Planctomycetota</taxon>
        <taxon>Planctomycetia</taxon>
        <taxon>Planctomycetales</taxon>
        <taxon>Planctomycetaceae</taxon>
        <taxon>Calycomorphotria</taxon>
    </lineage>
</organism>
<feature type="transmembrane region" description="Helical" evidence="1">
    <location>
        <begin position="123"/>
        <end position="142"/>
    </location>
</feature>
<dbReference type="OrthoDB" id="285957at2"/>
<dbReference type="EMBL" id="CP036316">
    <property type="protein sequence ID" value="QDT64319.1"/>
    <property type="molecule type" value="Genomic_DNA"/>
</dbReference>
<dbReference type="AlphaFoldDB" id="A0A517T7H6"/>